<keyword evidence="2" id="KW-1185">Reference proteome</keyword>
<dbReference type="AlphaFoldDB" id="A0A0N4TRK6"/>
<evidence type="ECO:0000313" key="2">
    <source>
        <dbReference type="Proteomes" id="UP000278627"/>
    </source>
</evidence>
<accession>A0A0N4TRK6</accession>
<organism evidence="3">
    <name type="scientific">Brugia pahangi</name>
    <name type="common">Filarial nematode worm</name>
    <dbReference type="NCBI Taxonomy" id="6280"/>
    <lineage>
        <taxon>Eukaryota</taxon>
        <taxon>Metazoa</taxon>
        <taxon>Ecdysozoa</taxon>
        <taxon>Nematoda</taxon>
        <taxon>Chromadorea</taxon>
        <taxon>Rhabditida</taxon>
        <taxon>Spirurina</taxon>
        <taxon>Spiruromorpha</taxon>
        <taxon>Filarioidea</taxon>
        <taxon>Onchocercidae</taxon>
        <taxon>Brugia</taxon>
    </lineage>
</organism>
<reference evidence="1 2" key="2">
    <citation type="submission" date="2018-11" db="EMBL/GenBank/DDBJ databases">
        <authorList>
            <consortium name="Pathogen Informatics"/>
        </authorList>
    </citation>
    <scope>NUCLEOTIDE SEQUENCE [LARGE SCALE GENOMIC DNA]</scope>
</reference>
<proteinExistence type="predicted"/>
<sequence>MIELVQLRPIQKIKISAYDTTFLENTFVLLIGRYKPIIYWYKQKRPKLNDSKHKIGKITYHCNHLLPPVAATTCHYSRCNHLLPLATTCRCNHLLPPVAATTYYHLSLQPLTTTCRCNHLLTLANHLLSPVGVTIATTCRTSTVTLATILAAVSGYCGIMTIVA</sequence>
<evidence type="ECO:0000313" key="3">
    <source>
        <dbReference type="WBParaSite" id="BPAG_0001128701-mRNA-1"/>
    </source>
</evidence>
<protein>
    <submittedName>
        <fullName evidence="3">Phlebovirus_G2 domain-containing protein</fullName>
    </submittedName>
</protein>
<evidence type="ECO:0000313" key="1">
    <source>
        <dbReference type="EMBL" id="VDN92435.1"/>
    </source>
</evidence>
<dbReference type="Proteomes" id="UP000278627">
    <property type="component" value="Unassembled WGS sequence"/>
</dbReference>
<dbReference type="WBParaSite" id="BPAG_0001128701-mRNA-1">
    <property type="protein sequence ID" value="BPAG_0001128701-mRNA-1"/>
    <property type="gene ID" value="BPAG_0001128701"/>
</dbReference>
<gene>
    <name evidence="1" type="ORF">BPAG_LOCUS11249</name>
</gene>
<dbReference type="EMBL" id="UZAD01013221">
    <property type="protein sequence ID" value="VDN92435.1"/>
    <property type="molecule type" value="Genomic_DNA"/>
</dbReference>
<name>A0A0N4TRK6_BRUPA</name>
<reference evidence="3" key="1">
    <citation type="submission" date="2017-02" db="UniProtKB">
        <authorList>
            <consortium name="WormBaseParasite"/>
        </authorList>
    </citation>
    <scope>IDENTIFICATION</scope>
</reference>